<reference evidence="4" key="1">
    <citation type="submission" date="2020-07" db="EMBL/GenBank/DDBJ databases">
        <title>Ethylene signaling mediates host invasion by parasitic plants.</title>
        <authorList>
            <person name="Yoshida S."/>
        </authorList>
    </citation>
    <scope>NUCLEOTIDE SEQUENCE</scope>
    <source>
        <strain evidence="4">Okayama</strain>
    </source>
</reference>
<dbReference type="EMBL" id="BMAC01000127">
    <property type="protein sequence ID" value="GFP86544.1"/>
    <property type="molecule type" value="Genomic_DNA"/>
</dbReference>
<organism evidence="4 5">
    <name type="scientific">Phtheirospermum japonicum</name>
    <dbReference type="NCBI Taxonomy" id="374723"/>
    <lineage>
        <taxon>Eukaryota</taxon>
        <taxon>Viridiplantae</taxon>
        <taxon>Streptophyta</taxon>
        <taxon>Embryophyta</taxon>
        <taxon>Tracheophyta</taxon>
        <taxon>Spermatophyta</taxon>
        <taxon>Magnoliopsida</taxon>
        <taxon>eudicotyledons</taxon>
        <taxon>Gunneridae</taxon>
        <taxon>Pentapetalae</taxon>
        <taxon>asterids</taxon>
        <taxon>lamiids</taxon>
        <taxon>Lamiales</taxon>
        <taxon>Orobanchaceae</taxon>
        <taxon>Orobanchaceae incertae sedis</taxon>
        <taxon>Phtheirospermum</taxon>
    </lineage>
</organism>
<evidence type="ECO:0000256" key="1">
    <source>
        <dbReference type="ARBA" id="ARBA00009861"/>
    </source>
</evidence>
<dbReference type="Gene3D" id="3.30.559.10">
    <property type="entry name" value="Chloramphenicol acetyltransferase-like domain"/>
    <property type="match status" value="2"/>
</dbReference>
<dbReference type="InterPro" id="IPR023213">
    <property type="entry name" value="CAT-like_dom_sf"/>
</dbReference>
<dbReference type="Pfam" id="PF02458">
    <property type="entry name" value="Transferase"/>
    <property type="match status" value="1"/>
</dbReference>
<dbReference type="PANTHER" id="PTHR31623:SF70">
    <property type="entry name" value="TRANSFERASE, CHLORAMPHENICOL ACETYLTRANSFERASE-LIKE DOMAIN PROTEIN"/>
    <property type="match status" value="1"/>
</dbReference>
<comment type="caution">
    <text evidence="4">The sequence shown here is derived from an EMBL/GenBank/DDBJ whole genome shotgun (WGS) entry which is preliminary data.</text>
</comment>
<dbReference type="OrthoDB" id="671439at2759"/>
<evidence type="ECO:0000313" key="5">
    <source>
        <dbReference type="Proteomes" id="UP000653305"/>
    </source>
</evidence>
<evidence type="ECO:0000313" key="4">
    <source>
        <dbReference type="EMBL" id="GFP86544.1"/>
    </source>
</evidence>
<sequence length="416" mass="46517">MKVNVISTKLIKPCTPTPQNLNKYQISLTDELAAPLNINVILFYPSSNHAPKPISAHLQESLAKILPQYYPLAGRYIKKDRLVDCNDEGAEFVEAEATDIELMIDLKTKNVPLDDLLSRQFYEIDQATDPLLSIQITTFKCGGLTIGISVSHRILDGSSFGTFVAAWSNSARGITIISPTFDSLTLFPRQNIAIDFEPPRTRDTTIVAKRLLFNKEDITNLRSKIRPKKSCEKVIVSRVRLAKNGKSRECFIYQLIDMRGRTIPPLPKHSCGNLAIPTVTQCMAADETSMEMGFEELVYQHGDDINKTISGVAQMFSSGEDGNSVILGSIDKIKEIFMTANILMFSDFSKFGFYEADFGWGKPVWAGIGTLPREQSTTLMANKEGDGIEAWVHLNQNDVPDFERYLQSSKMELEDL</sequence>
<name>A0A830BPT0_9LAMI</name>
<dbReference type="AlphaFoldDB" id="A0A830BPT0"/>
<comment type="similarity">
    <text evidence="1">Belongs to the plant acyltransferase family.</text>
</comment>
<protein>
    <submittedName>
        <fullName evidence="4">Pelargonidin 3-o-(6-caffeoylglucoside) 5-o-(6-o-malonylglucoside) 4'''-malonyltransferase</fullName>
    </submittedName>
</protein>
<keyword evidence="5" id="KW-1185">Reference proteome</keyword>
<evidence type="ECO:0000256" key="2">
    <source>
        <dbReference type="ARBA" id="ARBA00022679"/>
    </source>
</evidence>
<proteinExistence type="inferred from homology"/>
<evidence type="ECO:0000256" key="3">
    <source>
        <dbReference type="ARBA" id="ARBA00023315"/>
    </source>
</evidence>
<dbReference type="PANTHER" id="PTHR31623">
    <property type="entry name" value="F21J9.9"/>
    <property type="match status" value="1"/>
</dbReference>
<accession>A0A830BPT0</accession>
<keyword evidence="3" id="KW-0012">Acyltransferase</keyword>
<dbReference type="GO" id="GO:0016746">
    <property type="term" value="F:acyltransferase activity"/>
    <property type="evidence" value="ECO:0007669"/>
    <property type="project" value="UniProtKB-KW"/>
</dbReference>
<dbReference type="Proteomes" id="UP000653305">
    <property type="component" value="Unassembled WGS sequence"/>
</dbReference>
<keyword evidence="2 4" id="KW-0808">Transferase</keyword>
<gene>
    <name evidence="4" type="ORF">PHJA_000798200</name>
</gene>